<feature type="domain" description="N-acetyltransferase" evidence="3">
    <location>
        <begin position="1"/>
        <end position="132"/>
    </location>
</feature>
<evidence type="ECO:0000313" key="5">
    <source>
        <dbReference type="Proteomes" id="UP000665561"/>
    </source>
</evidence>
<gene>
    <name evidence="4" type="ORF">GT019_26890</name>
</gene>
<evidence type="ECO:0000313" key="4">
    <source>
        <dbReference type="EMBL" id="NBD27515.1"/>
    </source>
</evidence>
<dbReference type="SUPFAM" id="SSF55729">
    <property type="entry name" value="Acyl-CoA N-acyltransferases (Nat)"/>
    <property type="match status" value="1"/>
</dbReference>
<accession>A0ABW9XXT4</accession>
<organism evidence="4 5">
    <name type="scientific">Paenibacillus glycinis</name>
    <dbReference type="NCBI Taxonomy" id="2697035"/>
    <lineage>
        <taxon>Bacteria</taxon>
        <taxon>Bacillati</taxon>
        <taxon>Bacillota</taxon>
        <taxon>Bacilli</taxon>
        <taxon>Bacillales</taxon>
        <taxon>Paenibacillaceae</taxon>
        <taxon>Paenibacillus</taxon>
    </lineage>
</organism>
<reference evidence="4 5" key="1">
    <citation type="submission" date="2020-01" db="EMBL/GenBank/DDBJ databases">
        <title>Paenibacillus soybeanensis sp. nov. isolated from the nodules of soybean (Glycine max(L.) Merr).</title>
        <authorList>
            <person name="Wang H."/>
        </authorList>
    </citation>
    <scope>NUCLEOTIDE SEQUENCE [LARGE SCALE GENOMIC DNA]</scope>
    <source>
        <strain evidence="4 5">T1</strain>
    </source>
</reference>
<sequence length="132" mass="14433">MTMDDYAACYSLWASTEGMVLSDSDSREEIARYLARNPGCSFVCARGDELLGTLLAGHDGRRGFLYHVAVATDRRGQGIGGELVKRGLAKLRAEGIAKCHLFVLAGNELGRGFWSRSGWEERNGILLFSSDT</sequence>
<dbReference type="CDD" id="cd04301">
    <property type="entry name" value="NAT_SF"/>
    <property type="match status" value="1"/>
</dbReference>
<dbReference type="PANTHER" id="PTHR43877:SF1">
    <property type="entry name" value="ACETYLTRANSFERASE"/>
    <property type="match status" value="1"/>
</dbReference>
<dbReference type="InterPro" id="IPR016181">
    <property type="entry name" value="Acyl_CoA_acyltransferase"/>
</dbReference>
<protein>
    <submittedName>
        <fullName evidence="4">GNAT family N-acetyltransferase</fullName>
    </submittedName>
</protein>
<dbReference type="Pfam" id="PF00583">
    <property type="entry name" value="Acetyltransf_1"/>
    <property type="match status" value="1"/>
</dbReference>
<evidence type="ECO:0000256" key="1">
    <source>
        <dbReference type="ARBA" id="ARBA00022679"/>
    </source>
</evidence>
<dbReference type="Proteomes" id="UP000665561">
    <property type="component" value="Unassembled WGS sequence"/>
</dbReference>
<proteinExistence type="predicted"/>
<name>A0ABW9XXT4_9BACL</name>
<dbReference type="PANTHER" id="PTHR43877">
    <property type="entry name" value="AMINOALKYLPHOSPHONATE N-ACETYLTRANSFERASE-RELATED-RELATED"/>
    <property type="match status" value="1"/>
</dbReference>
<dbReference type="InterPro" id="IPR000182">
    <property type="entry name" value="GNAT_dom"/>
</dbReference>
<evidence type="ECO:0000259" key="3">
    <source>
        <dbReference type="PROSITE" id="PS51186"/>
    </source>
</evidence>
<dbReference type="Gene3D" id="3.40.630.30">
    <property type="match status" value="1"/>
</dbReference>
<dbReference type="InterPro" id="IPR050832">
    <property type="entry name" value="Bact_Acetyltransf"/>
</dbReference>
<keyword evidence="1" id="KW-0808">Transferase</keyword>
<keyword evidence="5" id="KW-1185">Reference proteome</keyword>
<dbReference type="EMBL" id="JAAAMV010000028">
    <property type="protein sequence ID" value="NBD27515.1"/>
    <property type="molecule type" value="Genomic_DNA"/>
</dbReference>
<evidence type="ECO:0000256" key="2">
    <source>
        <dbReference type="ARBA" id="ARBA00023315"/>
    </source>
</evidence>
<dbReference type="PROSITE" id="PS51186">
    <property type="entry name" value="GNAT"/>
    <property type="match status" value="1"/>
</dbReference>
<keyword evidence="2" id="KW-0012">Acyltransferase</keyword>
<comment type="caution">
    <text evidence="4">The sequence shown here is derived from an EMBL/GenBank/DDBJ whole genome shotgun (WGS) entry which is preliminary data.</text>
</comment>